<reference evidence="2" key="1">
    <citation type="journal article" date="2020" name="G3 (Bethesda)">
        <title>High-Quality Assemblies for Three Invasive Social Wasps from the &lt;i&gt;Vespula&lt;/i&gt; Genus.</title>
        <authorList>
            <person name="Harrop T.W.R."/>
            <person name="Guhlin J."/>
            <person name="McLaughlin G.M."/>
            <person name="Permina E."/>
            <person name="Stockwell P."/>
            <person name="Gilligan J."/>
            <person name="Le Lec M.F."/>
            <person name="Gruber M.A.M."/>
            <person name="Quinn O."/>
            <person name="Lovegrove M."/>
            <person name="Duncan E.J."/>
            <person name="Remnant E.J."/>
            <person name="Van Eeckhoven J."/>
            <person name="Graham B."/>
            <person name="Knapp R.A."/>
            <person name="Langford K.W."/>
            <person name="Kronenberg Z."/>
            <person name="Press M.O."/>
            <person name="Eacker S.M."/>
            <person name="Wilson-Rankin E.E."/>
            <person name="Purcell J."/>
            <person name="Lester P.J."/>
            <person name="Dearden P.K."/>
        </authorList>
    </citation>
    <scope>NUCLEOTIDE SEQUENCE</scope>
    <source>
        <strain evidence="2">Marl-1</strain>
    </source>
</reference>
<feature type="region of interest" description="Disordered" evidence="1">
    <location>
        <begin position="1"/>
        <end position="53"/>
    </location>
</feature>
<protein>
    <submittedName>
        <fullName evidence="2">Uncharacterized protein</fullName>
    </submittedName>
</protein>
<evidence type="ECO:0000313" key="3">
    <source>
        <dbReference type="Proteomes" id="UP000614350"/>
    </source>
</evidence>
<evidence type="ECO:0000256" key="1">
    <source>
        <dbReference type="SAM" id="MobiDB-lite"/>
    </source>
</evidence>
<accession>A0A834MQ32</accession>
<name>A0A834MQ32_VESVU</name>
<organism evidence="2 3">
    <name type="scientific">Vespula vulgaris</name>
    <name type="common">Yellow jacket</name>
    <name type="synonym">Wasp</name>
    <dbReference type="NCBI Taxonomy" id="7454"/>
    <lineage>
        <taxon>Eukaryota</taxon>
        <taxon>Metazoa</taxon>
        <taxon>Ecdysozoa</taxon>
        <taxon>Arthropoda</taxon>
        <taxon>Hexapoda</taxon>
        <taxon>Insecta</taxon>
        <taxon>Pterygota</taxon>
        <taxon>Neoptera</taxon>
        <taxon>Endopterygota</taxon>
        <taxon>Hymenoptera</taxon>
        <taxon>Apocrita</taxon>
        <taxon>Aculeata</taxon>
        <taxon>Vespoidea</taxon>
        <taxon>Vespidae</taxon>
        <taxon>Vespinae</taxon>
        <taxon>Vespula</taxon>
    </lineage>
</organism>
<proteinExistence type="predicted"/>
<dbReference type="EMBL" id="JACSEA010000024">
    <property type="protein sequence ID" value="KAF7378753.1"/>
    <property type="molecule type" value="Genomic_DNA"/>
</dbReference>
<evidence type="ECO:0000313" key="2">
    <source>
        <dbReference type="EMBL" id="KAF7378753.1"/>
    </source>
</evidence>
<keyword evidence="3" id="KW-1185">Reference proteome</keyword>
<dbReference type="Proteomes" id="UP000614350">
    <property type="component" value="Unassembled WGS sequence"/>
</dbReference>
<dbReference type="AlphaFoldDB" id="A0A834MQ32"/>
<comment type="caution">
    <text evidence="2">The sequence shown here is derived from an EMBL/GenBank/DDBJ whole genome shotgun (WGS) entry which is preliminary data.</text>
</comment>
<sequence length="165" mass="19477">MRRDETGREGQEEWGGEERGGEEWEREGKERNETKQDEKERDKTKRNETKRNETRRYETIRYDTRRERHPYVTIRRLPVVFLTIEGGHHKFYRTSHLKCSEWDLRTVVRGRGEGGGGSIHGERITPTILELGCNSDDGDDDDCNGVDGEQQVYKIELILDFLNRH</sequence>
<gene>
    <name evidence="2" type="ORF">HZH66_014987</name>
</gene>